<sequence>TRFGLTLPQAVPDWPINPDSDEDLETVEIKTESEPREEPKLEPTDRPELEPRDGLEPELEDGPEMEPRDGTELESEDGPKPESTDGPEPGPVAEETLSAQQQIVRLKHLLDIREAESLRKIRDLSVDLKKEKQKNRDASVKIEKMEASLADVTRQKEEVETCLAKWCECLHCVDFSVSVFIGLYSCQRAGGRKAEALSSDSGVHSVQSWKTLSGTDKCWTDEDVVKVSVCQSAAITTRMLSYISHRLS</sequence>
<reference evidence="3 4" key="1">
    <citation type="submission" date="2018-03" db="EMBL/GenBank/DDBJ databases">
        <title>Finding Nemo's genes: A chromosome-scale reference assembly of the genome of the orange clownfish Amphiprion percula.</title>
        <authorList>
            <person name="Lehmann R."/>
        </authorList>
    </citation>
    <scope>NUCLEOTIDE SEQUENCE</scope>
</reference>
<evidence type="ECO:0000256" key="1">
    <source>
        <dbReference type="SAM" id="Coils"/>
    </source>
</evidence>
<keyword evidence="4" id="KW-1185">Reference proteome</keyword>
<name>A0A3P8S2W9_AMPPE</name>
<dbReference type="AlphaFoldDB" id="A0A3P8S2W9"/>
<proteinExistence type="predicted"/>
<evidence type="ECO:0000313" key="3">
    <source>
        <dbReference type="Ensembl" id="ENSAPEP00000005954.1"/>
    </source>
</evidence>
<protein>
    <submittedName>
        <fullName evidence="3">Uncharacterized protein</fullName>
    </submittedName>
</protein>
<keyword evidence="1" id="KW-0175">Coiled coil</keyword>
<feature type="region of interest" description="Disordered" evidence="2">
    <location>
        <begin position="1"/>
        <end position="93"/>
    </location>
</feature>
<organism evidence="3 4">
    <name type="scientific">Amphiprion percula</name>
    <name type="common">Orange clownfish</name>
    <name type="synonym">Lutjanus percula</name>
    <dbReference type="NCBI Taxonomy" id="161767"/>
    <lineage>
        <taxon>Eukaryota</taxon>
        <taxon>Metazoa</taxon>
        <taxon>Chordata</taxon>
        <taxon>Craniata</taxon>
        <taxon>Vertebrata</taxon>
        <taxon>Euteleostomi</taxon>
        <taxon>Actinopterygii</taxon>
        <taxon>Neopterygii</taxon>
        <taxon>Teleostei</taxon>
        <taxon>Neoteleostei</taxon>
        <taxon>Acanthomorphata</taxon>
        <taxon>Ovalentaria</taxon>
        <taxon>Pomacentridae</taxon>
        <taxon>Amphiprion</taxon>
    </lineage>
</organism>
<accession>A0A3P8S2W9</accession>
<evidence type="ECO:0000256" key="2">
    <source>
        <dbReference type="SAM" id="MobiDB-lite"/>
    </source>
</evidence>
<reference evidence="3" key="3">
    <citation type="submission" date="2025-09" db="UniProtKB">
        <authorList>
            <consortium name="Ensembl"/>
        </authorList>
    </citation>
    <scope>IDENTIFICATION</scope>
</reference>
<feature type="compositionally biased region" description="Basic and acidic residues" evidence="2">
    <location>
        <begin position="27"/>
        <end position="55"/>
    </location>
</feature>
<feature type="coiled-coil region" evidence="1">
    <location>
        <begin position="128"/>
        <end position="162"/>
    </location>
</feature>
<reference evidence="3" key="2">
    <citation type="submission" date="2025-08" db="UniProtKB">
        <authorList>
            <consortium name="Ensembl"/>
        </authorList>
    </citation>
    <scope>IDENTIFICATION</scope>
</reference>
<dbReference type="Ensembl" id="ENSAPET00000006111.1">
    <property type="protein sequence ID" value="ENSAPEP00000005954.1"/>
    <property type="gene ID" value="ENSAPEG00000004277.1"/>
</dbReference>
<dbReference type="GeneTree" id="ENSGT01120000273437"/>
<feature type="compositionally biased region" description="Basic and acidic residues" evidence="2">
    <location>
        <begin position="65"/>
        <end position="83"/>
    </location>
</feature>
<dbReference type="Proteomes" id="UP000265080">
    <property type="component" value="Chromosome 8"/>
</dbReference>
<evidence type="ECO:0000313" key="4">
    <source>
        <dbReference type="Proteomes" id="UP000265080"/>
    </source>
</evidence>